<evidence type="ECO:0000256" key="8">
    <source>
        <dbReference type="ARBA" id="ARBA00022842"/>
    </source>
</evidence>
<keyword evidence="5" id="KW-0637">Prenyltransferase</keyword>
<dbReference type="GO" id="GO:0004662">
    <property type="term" value="F:CAAX-protein geranylgeranyltransferase activity"/>
    <property type="evidence" value="ECO:0007669"/>
    <property type="project" value="UniProtKB-EC"/>
</dbReference>
<proteinExistence type="inferred from homology"/>
<dbReference type="Gene3D" id="1.25.40.120">
    <property type="entry name" value="Protein prenylyltransferase"/>
    <property type="match status" value="1"/>
</dbReference>
<keyword evidence="6" id="KW-0808">Transferase</keyword>
<dbReference type="Proteomes" id="UP000179807">
    <property type="component" value="Unassembled WGS sequence"/>
</dbReference>
<evidence type="ECO:0000256" key="11">
    <source>
        <dbReference type="ARBA" id="ARBA00042436"/>
    </source>
</evidence>
<dbReference type="EC" id="2.5.1.59" evidence="3"/>
<evidence type="ECO:0000256" key="5">
    <source>
        <dbReference type="ARBA" id="ARBA00022602"/>
    </source>
</evidence>
<protein>
    <recommendedName>
        <fullName evidence="9">Protein farnesyltransferase/geranylgeranyltransferase type-1 subunit alpha</fullName>
        <ecNumber evidence="4">2.5.1.58</ecNumber>
        <ecNumber evidence="3">2.5.1.59</ecNumber>
    </recommendedName>
    <alternativeName>
        <fullName evidence="12">CAAX farnesyltransferase subunit alpha</fullName>
    </alternativeName>
    <alternativeName>
        <fullName evidence="11">FTase-alpha</fullName>
    </alternativeName>
    <alternativeName>
        <fullName evidence="10">Ras proteins prenyltransferase subunit alpha</fullName>
    </alternativeName>
    <alternativeName>
        <fullName evidence="13">Type I protein geranyl-geranyltransferase subunit alpha</fullName>
    </alternativeName>
</protein>
<dbReference type="PANTHER" id="PTHR11129:SF1">
    <property type="entry name" value="PROTEIN FARNESYLTRANSFERASE_GERANYLGERANYLTRANSFERASE TYPE-1 SUBUNIT ALPHA"/>
    <property type="match status" value="1"/>
</dbReference>
<dbReference type="EMBL" id="MLAK01000708">
    <property type="protein sequence ID" value="OHT07011.1"/>
    <property type="molecule type" value="Genomic_DNA"/>
</dbReference>
<keyword evidence="8" id="KW-0460">Magnesium</keyword>
<dbReference type="PANTHER" id="PTHR11129">
    <property type="entry name" value="PROTEIN FARNESYLTRANSFERASE ALPHA SUBUNIT/RAB GERANYLGERANYL TRANSFERASE ALPHA SUBUNIT"/>
    <property type="match status" value="1"/>
</dbReference>
<dbReference type="SUPFAM" id="SSF48439">
    <property type="entry name" value="Protein prenylyltransferase"/>
    <property type="match status" value="1"/>
</dbReference>
<dbReference type="GeneID" id="94838670"/>
<dbReference type="GO" id="GO:0005953">
    <property type="term" value="C:CAAX-protein geranylgeranyltransferase complex"/>
    <property type="evidence" value="ECO:0007669"/>
    <property type="project" value="TreeGrafter"/>
</dbReference>
<evidence type="ECO:0000256" key="13">
    <source>
        <dbReference type="ARBA" id="ARBA00043219"/>
    </source>
</evidence>
<evidence type="ECO:0000256" key="7">
    <source>
        <dbReference type="ARBA" id="ARBA00022737"/>
    </source>
</evidence>
<name>A0A1J4K744_9EUKA</name>
<dbReference type="PROSITE" id="PS51147">
    <property type="entry name" value="PFTA"/>
    <property type="match status" value="1"/>
</dbReference>
<keyword evidence="15" id="KW-1185">Reference proteome</keyword>
<evidence type="ECO:0000256" key="9">
    <source>
        <dbReference type="ARBA" id="ARBA00040965"/>
    </source>
</evidence>
<evidence type="ECO:0000256" key="12">
    <source>
        <dbReference type="ARBA" id="ARBA00043086"/>
    </source>
</evidence>
<dbReference type="GO" id="GO:0004660">
    <property type="term" value="F:protein farnesyltransferase activity"/>
    <property type="evidence" value="ECO:0007669"/>
    <property type="project" value="UniProtKB-EC"/>
</dbReference>
<organism evidence="14 15">
    <name type="scientific">Tritrichomonas foetus</name>
    <dbReference type="NCBI Taxonomy" id="1144522"/>
    <lineage>
        <taxon>Eukaryota</taxon>
        <taxon>Metamonada</taxon>
        <taxon>Parabasalia</taxon>
        <taxon>Tritrichomonadida</taxon>
        <taxon>Tritrichomonadidae</taxon>
        <taxon>Tritrichomonas</taxon>
    </lineage>
</organism>
<evidence type="ECO:0000313" key="15">
    <source>
        <dbReference type="Proteomes" id="UP000179807"/>
    </source>
</evidence>
<evidence type="ECO:0000256" key="2">
    <source>
        <dbReference type="ARBA" id="ARBA00006734"/>
    </source>
</evidence>
<comment type="caution">
    <text evidence="14">The sequence shown here is derived from an EMBL/GenBank/DDBJ whole genome shotgun (WGS) entry which is preliminary data.</text>
</comment>
<reference evidence="14" key="1">
    <citation type="submission" date="2016-10" db="EMBL/GenBank/DDBJ databases">
        <authorList>
            <person name="Benchimol M."/>
            <person name="Almeida L.G."/>
            <person name="Vasconcelos A.T."/>
            <person name="Perreira-Neves A."/>
            <person name="Rosa I.A."/>
            <person name="Tasca T."/>
            <person name="Bogo M.R."/>
            <person name="de Souza W."/>
        </authorList>
    </citation>
    <scope>NUCLEOTIDE SEQUENCE [LARGE SCALE GENOMIC DNA]</scope>
    <source>
        <strain evidence="14">K</strain>
    </source>
</reference>
<dbReference type="VEuPathDB" id="TrichDB:TRFO_24827"/>
<sequence length="312" mass="36692">MTISSQDLNTGEAETEPNNFINDNGSLKYEMFSDIVKIGNDQIPNSPFFIDFTSNYDHNLEILRGMITTQEKSIRGLALTEVIIMENPSDVIAWWYRTEILKTIEFDTIKELRFIDKVMEQGLKSYQAWQHRQWTITKMASPPDDLSYLFDRINEDPRNFHAWSYSIWLADFCKLQKTILDMTTFFIRREKKNASAWNARYTILTQMNDDFSQEIQFVFNFIGNDGGNESCCNYVRGIVKSRPELLQNCLEKVEEFIQKNTKDRSVYALYLHLLELSGNKEKRTEICKKLCVLDSLRKNYWTSVMNGDDRFI</sequence>
<dbReference type="EC" id="2.5.1.58" evidence="4"/>
<gene>
    <name evidence="14" type="ORF">TRFO_24827</name>
</gene>
<comment type="cofactor">
    <cofactor evidence="1">
        <name>Mg(2+)</name>
        <dbReference type="ChEBI" id="CHEBI:18420"/>
    </cofactor>
</comment>
<keyword evidence="7" id="KW-0677">Repeat</keyword>
<dbReference type="Pfam" id="PF01239">
    <property type="entry name" value="PPTA"/>
    <property type="match status" value="2"/>
</dbReference>
<dbReference type="AlphaFoldDB" id="A0A1J4K744"/>
<dbReference type="GO" id="GO:0005965">
    <property type="term" value="C:protein farnesyltransferase complex"/>
    <property type="evidence" value="ECO:0007669"/>
    <property type="project" value="TreeGrafter"/>
</dbReference>
<dbReference type="InterPro" id="IPR002088">
    <property type="entry name" value="Prenyl_trans_a"/>
</dbReference>
<comment type="similarity">
    <text evidence="2">Belongs to the protein prenyltransferase subunit alpha family.</text>
</comment>
<evidence type="ECO:0000256" key="4">
    <source>
        <dbReference type="ARBA" id="ARBA00012702"/>
    </source>
</evidence>
<evidence type="ECO:0000256" key="6">
    <source>
        <dbReference type="ARBA" id="ARBA00022679"/>
    </source>
</evidence>
<evidence type="ECO:0000313" key="14">
    <source>
        <dbReference type="EMBL" id="OHT07011.1"/>
    </source>
</evidence>
<dbReference type="RefSeq" id="XP_068360147.1">
    <property type="nucleotide sequence ID" value="XM_068503966.1"/>
</dbReference>
<accession>A0A1J4K744</accession>
<evidence type="ECO:0000256" key="1">
    <source>
        <dbReference type="ARBA" id="ARBA00001946"/>
    </source>
</evidence>
<dbReference type="OrthoDB" id="10255768at2759"/>
<evidence type="ECO:0000256" key="10">
    <source>
        <dbReference type="ARBA" id="ARBA00041392"/>
    </source>
</evidence>
<evidence type="ECO:0000256" key="3">
    <source>
        <dbReference type="ARBA" id="ARBA00012700"/>
    </source>
</evidence>